<dbReference type="PROSITE" id="PS50026">
    <property type="entry name" value="EGF_3"/>
    <property type="match status" value="5"/>
</dbReference>
<feature type="domain" description="EGF-like" evidence="9">
    <location>
        <begin position="272"/>
        <end position="310"/>
    </location>
</feature>
<evidence type="ECO:0000256" key="3">
    <source>
        <dbReference type="ARBA" id="ARBA00022692"/>
    </source>
</evidence>
<keyword evidence="4" id="KW-1133">Transmembrane helix</keyword>
<evidence type="ECO:0000256" key="1">
    <source>
        <dbReference type="ARBA" id="ARBA00004167"/>
    </source>
</evidence>
<feature type="domain" description="EGF-like" evidence="9">
    <location>
        <begin position="446"/>
        <end position="488"/>
    </location>
</feature>
<dbReference type="InterPro" id="IPR056806">
    <property type="entry name" value="EGF_STAB1-2"/>
</dbReference>
<name>A0A4W3HTV9_CALMI</name>
<evidence type="ECO:0000313" key="11">
    <source>
        <dbReference type="Ensembl" id="ENSCMIP00000018760.1"/>
    </source>
</evidence>
<dbReference type="InterPro" id="IPR009030">
    <property type="entry name" value="Growth_fac_rcpt_cys_sf"/>
</dbReference>
<dbReference type="Pfam" id="PF24887">
    <property type="entry name" value="EGF_STAB1-2"/>
    <property type="match status" value="1"/>
</dbReference>
<feature type="domain" description="FAS1" evidence="10">
    <location>
        <begin position="1"/>
        <end position="35"/>
    </location>
</feature>
<dbReference type="FunFam" id="2.30.180.10:FF:000014">
    <property type="entry name" value="Stabilin 1"/>
    <property type="match status" value="1"/>
</dbReference>
<dbReference type="Gene3D" id="2.30.180.10">
    <property type="entry name" value="FAS1 domain"/>
    <property type="match status" value="2"/>
</dbReference>
<keyword evidence="12" id="KW-1185">Reference proteome</keyword>
<protein>
    <recommendedName>
        <fullName evidence="13">Stabilin 2</fullName>
    </recommendedName>
</protein>
<dbReference type="PROSITE" id="PS01186">
    <property type="entry name" value="EGF_2"/>
    <property type="match status" value="4"/>
</dbReference>
<feature type="domain" description="EGF-like" evidence="9">
    <location>
        <begin position="489"/>
        <end position="530"/>
    </location>
</feature>
<keyword evidence="3" id="KW-0812">Transmembrane</keyword>
<dbReference type="PROSITE" id="PS50213">
    <property type="entry name" value="FAS1"/>
    <property type="match status" value="3"/>
</dbReference>
<feature type="domain" description="FAS1" evidence="10">
    <location>
        <begin position="530"/>
        <end position="622"/>
    </location>
</feature>
<dbReference type="STRING" id="7868.ENSCMIP00000018760"/>
<dbReference type="PANTHER" id="PTHR24038">
    <property type="entry name" value="STABILIN"/>
    <property type="match status" value="1"/>
</dbReference>
<feature type="domain" description="FAS1" evidence="10">
    <location>
        <begin position="47"/>
        <end position="182"/>
    </location>
</feature>
<evidence type="ECO:0000259" key="10">
    <source>
        <dbReference type="PROSITE" id="PS50213"/>
    </source>
</evidence>
<reference evidence="12" key="3">
    <citation type="journal article" date="2014" name="Nature">
        <title>Elephant shark genome provides unique insights into gnathostome evolution.</title>
        <authorList>
            <consortium name="International Elephant Shark Genome Sequencing Consortium"/>
            <person name="Venkatesh B."/>
            <person name="Lee A.P."/>
            <person name="Ravi V."/>
            <person name="Maurya A.K."/>
            <person name="Lian M.M."/>
            <person name="Swann J.B."/>
            <person name="Ohta Y."/>
            <person name="Flajnik M.F."/>
            <person name="Sutoh Y."/>
            <person name="Kasahara M."/>
            <person name="Hoon S."/>
            <person name="Gangu V."/>
            <person name="Roy S.W."/>
            <person name="Irimia M."/>
            <person name="Korzh V."/>
            <person name="Kondrychyn I."/>
            <person name="Lim Z.W."/>
            <person name="Tay B.H."/>
            <person name="Tohari S."/>
            <person name="Kong K.W."/>
            <person name="Ho S."/>
            <person name="Lorente-Galdos B."/>
            <person name="Quilez J."/>
            <person name="Marques-Bonet T."/>
            <person name="Raney B.J."/>
            <person name="Ingham P.W."/>
            <person name="Tay A."/>
            <person name="Hillier L.W."/>
            <person name="Minx P."/>
            <person name="Boehm T."/>
            <person name="Wilson R.K."/>
            <person name="Brenner S."/>
            <person name="Warren W.C."/>
        </authorList>
    </citation>
    <scope>NUCLEOTIDE SEQUENCE [LARGE SCALE GENOMIC DNA]</scope>
</reference>
<dbReference type="GeneTree" id="ENSGT00940000157928"/>
<dbReference type="Ensembl" id="ENSCMIT00000019113.1">
    <property type="protein sequence ID" value="ENSCMIP00000018760.1"/>
    <property type="gene ID" value="ENSCMIG00000008807.1"/>
</dbReference>
<evidence type="ECO:0000256" key="2">
    <source>
        <dbReference type="ARBA" id="ARBA00022536"/>
    </source>
</evidence>
<reference evidence="12" key="1">
    <citation type="journal article" date="2006" name="Science">
        <title>Ancient noncoding elements conserved in the human genome.</title>
        <authorList>
            <person name="Venkatesh B."/>
            <person name="Kirkness E.F."/>
            <person name="Loh Y.H."/>
            <person name="Halpern A.L."/>
            <person name="Lee A.P."/>
            <person name="Johnson J."/>
            <person name="Dandona N."/>
            <person name="Viswanathan L.D."/>
            <person name="Tay A."/>
            <person name="Venter J.C."/>
            <person name="Strausberg R.L."/>
            <person name="Brenner S."/>
        </authorList>
    </citation>
    <scope>NUCLEOTIDE SEQUENCE [LARGE SCALE GENOMIC DNA]</scope>
</reference>
<dbReference type="InParanoid" id="A0A4W3HTV9"/>
<dbReference type="Proteomes" id="UP000314986">
    <property type="component" value="Unassembled WGS sequence"/>
</dbReference>
<dbReference type="Gene3D" id="2.10.25.10">
    <property type="entry name" value="Laminin"/>
    <property type="match status" value="4"/>
</dbReference>
<dbReference type="FunFam" id="2.10.25.10:FF:000040">
    <property type="entry name" value="Stabilin 2"/>
    <property type="match status" value="2"/>
</dbReference>
<reference evidence="12" key="2">
    <citation type="journal article" date="2007" name="PLoS Biol.">
        <title>Survey sequencing and comparative analysis of the elephant shark (Callorhinchus milii) genome.</title>
        <authorList>
            <person name="Venkatesh B."/>
            <person name="Kirkness E.F."/>
            <person name="Loh Y.H."/>
            <person name="Halpern A.L."/>
            <person name="Lee A.P."/>
            <person name="Johnson J."/>
            <person name="Dandona N."/>
            <person name="Viswanathan L.D."/>
            <person name="Tay A."/>
            <person name="Venter J.C."/>
            <person name="Strausberg R.L."/>
            <person name="Brenner S."/>
        </authorList>
    </citation>
    <scope>NUCLEOTIDE SEQUENCE [LARGE SCALE GENOMIC DNA]</scope>
</reference>
<accession>A0A4W3HTV9</accession>
<dbReference type="Pfam" id="PF02469">
    <property type="entry name" value="Fasciclin"/>
    <property type="match status" value="2"/>
</dbReference>
<evidence type="ECO:0008006" key="13">
    <source>
        <dbReference type="Google" id="ProtNLM"/>
    </source>
</evidence>
<keyword evidence="7" id="KW-0325">Glycoprotein</keyword>
<evidence type="ECO:0000256" key="5">
    <source>
        <dbReference type="ARBA" id="ARBA00023136"/>
    </source>
</evidence>
<proteinExistence type="predicted"/>
<dbReference type="SMART" id="SM00181">
    <property type="entry name" value="EGF"/>
    <property type="match status" value="6"/>
</dbReference>
<dbReference type="PROSITE" id="PS00022">
    <property type="entry name" value="EGF_1"/>
    <property type="match status" value="1"/>
</dbReference>
<organism evidence="11 12">
    <name type="scientific">Callorhinchus milii</name>
    <name type="common">Ghost shark</name>
    <dbReference type="NCBI Taxonomy" id="7868"/>
    <lineage>
        <taxon>Eukaryota</taxon>
        <taxon>Metazoa</taxon>
        <taxon>Chordata</taxon>
        <taxon>Craniata</taxon>
        <taxon>Vertebrata</taxon>
        <taxon>Chondrichthyes</taxon>
        <taxon>Holocephali</taxon>
        <taxon>Chimaeriformes</taxon>
        <taxon>Callorhinchidae</taxon>
        <taxon>Callorhinchus</taxon>
    </lineage>
</organism>
<reference evidence="11" key="5">
    <citation type="submission" date="2025-09" db="UniProtKB">
        <authorList>
            <consortium name="Ensembl"/>
        </authorList>
    </citation>
    <scope>IDENTIFICATION</scope>
</reference>
<keyword evidence="6 8" id="KW-1015">Disulfide bond</keyword>
<dbReference type="SUPFAM" id="SSF82153">
    <property type="entry name" value="FAS1 domain"/>
    <property type="match status" value="2"/>
</dbReference>
<comment type="subcellular location">
    <subcellularLocation>
        <location evidence="1">Membrane</location>
        <topology evidence="1">Single-pass membrane protein</topology>
    </subcellularLocation>
</comment>
<evidence type="ECO:0000256" key="4">
    <source>
        <dbReference type="ARBA" id="ARBA00022989"/>
    </source>
</evidence>
<evidence type="ECO:0000259" key="9">
    <source>
        <dbReference type="PROSITE" id="PS50026"/>
    </source>
</evidence>
<dbReference type="InterPro" id="IPR036378">
    <property type="entry name" value="FAS1_dom_sf"/>
</dbReference>
<keyword evidence="2 8" id="KW-0245">EGF-like domain</keyword>
<dbReference type="SUPFAM" id="SSF57184">
    <property type="entry name" value="Growth factor receptor domain"/>
    <property type="match status" value="1"/>
</dbReference>
<dbReference type="PANTHER" id="PTHR24038:SF8">
    <property type="entry name" value="STABILIN-1"/>
    <property type="match status" value="1"/>
</dbReference>
<dbReference type="GO" id="GO:0016020">
    <property type="term" value="C:membrane"/>
    <property type="evidence" value="ECO:0007669"/>
    <property type="project" value="UniProtKB-SubCell"/>
</dbReference>
<reference evidence="11" key="4">
    <citation type="submission" date="2025-08" db="UniProtKB">
        <authorList>
            <consortium name="Ensembl"/>
        </authorList>
    </citation>
    <scope>IDENTIFICATION</scope>
</reference>
<dbReference type="InterPro" id="IPR024731">
    <property type="entry name" value="NELL2-like_EGF"/>
</dbReference>
<comment type="caution">
    <text evidence="8">Lacks conserved residue(s) required for the propagation of feature annotation.</text>
</comment>
<evidence type="ECO:0000256" key="7">
    <source>
        <dbReference type="ARBA" id="ARBA00023180"/>
    </source>
</evidence>
<feature type="domain" description="EGF-like" evidence="9">
    <location>
        <begin position="403"/>
        <end position="445"/>
    </location>
</feature>
<dbReference type="SMART" id="SM00554">
    <property type="entry name" value="FAS1"/>
    <property type="match status" value="1"/>
</dbReference>
<feature type="domain" description="EGF-like" evidence="9">
    <location>
        <begin position="360"/>
        <end position="402"/>
    </location>
</feature>
<dbReference type="Pfam" id="PF12947">
    <property type="entry name" value="EGF_3"/>
    <property type="match status" value="3"/>
</dbReference>
<dbReference type="InterPro" id="IPR000782">
    <property type="entry name" value="FAS1_domain"/>
</dbReference>
<dbReference type="AlphaFoldDB" id="A0A4W3HTV9"/>
<evidence type="ECO:0000256" key="6">
    <source>
        <dbReference type="ARBA" id="ARBA00023157"/>
    </source>
</evidence>
<evidence type="ECO:0000313" key="12">
    <source>
        <dbReference type="Proteomes" id="UP000314986"/>
    </source>
</evidence>
<keyword evidence="5" id="KW-0472">Membrane</keyword>
<sequence>MFQNIELLIHNNSYGIVQSNVGASNGILHIIDGFISGNNSENLEDQRKTVAEILAKEHVFQRFQIMLENIEYPELLKGPGPFTVFVPSNRAVDKLRDGTLFYMFTEGRLKLQELVKHHILSSARLTVDRLATIPRILSKANQIISINVDHHGQITLGDKAVPLYRRDIIASDGVIHSLDGILIPPSIIPILPKQCNKIHHHIVTAPCGDCSALSSRKCPEGAAPMETYDVGCKYDASADGVLYSRKLGCAQHCNQTIVKPACCKGFYGRECRACPGGFKEPCYAHGECIDGIKGNGSCKCHPNFKGIACHICSHPNKHGTNCEQDCLCLHGSCDNRPENSGICLPNSCEDGFMGNLCDTRTETCGSENLSQYCHAFAECTYTNNTVRCVCKSGYEGNGLSCQSEDVCRRSDRGGCDRNAECVTLGPGNASCICNTGWSGDGHVCTEINECLLNMRGGCHSNADCQYIGPGQSSCVCRKGFAGNGKICTARDPCLQSNGGCHLKAECKATESGSRECTCPEGYGGDGIICFRDVLSELAGSSYFSGFNAWLQKCLLRTELRGGANVTVLAPSDAAIKDMNRTEKAAWEQSRSLCVLVRSHILVGGFSTDQLMEHRGQDLQTLNTFITWPVASENGVSSLCSCVSVVCVGLTVRECFTFPDLTFRTRSILTQKQFPEMKR</sequence>
<feature type="disulfide bond" evidence="8">
    <location>
        <begin position="300"/>
        <end position="309"/>
    </location>
</feature>
<dbReference type="InterPro" id="IPR000742">
    <property type="entry name" value="EGF"/>
</dbReference>
<evidence type="ECO:0000256" key="8">
    <source>
        <dbReference type="PROSITE-ProRule" id="PRU00076"/>
    </source>
</evidence>